<keyword evidence="7" id="KW-1185">Reference proteome</keyword>
<dbReference type="Pfam" id="PF00246">
    <property type="entry name" value="Peptidase_M14"/>
    <property type="match status" value="1"/>
</dbReference>
<dbReference type="GO" id="GO:0006508">
    <property type="term" value="P:proteolysis"/>
    <property type="evidence" value="ECO:0007669"/>
    <property type="project" value="InterPro"/>
</dbReference>
<sequence>MGSDSEDSDDEGGLGNVNRLIIRPPGHSGKAKKGNLCFDAAFETGNLGNVLLVGEFEYDIFLRPDTCNPRYRFWFNFTVDNCKQDQRVLFNIVNINKNNNLFNQRMTPLVKSSSRPKWQRLPKEHVFYYKSPIHQNHYVLSFAFIFDREDDVYQFALTYPYSYSRLQSYLTVLEQKFPLQRVSLTNTVQQRRLELITFDDVRKPEVVEPGKNQIRVVVIMARIHPAESPTSYVIQGLIEFLAIANHPIAKLLRENVVFKILPMMNPDGVFLGSNRVNCLGHDLNRFWNNISYYTHPELFATMDLLKEYDTSDCYQLDFVIDIHAHSSLMGCFIYGNAYEDVYRYERHLVFPKLFASRCHDFQNENMIFNADDRKQGTARRYLCNRLSENVNVYTLQVSMNGFYIKGTNISTPYTEADYMKVGRNLARALLEYYRFTNILPIPALTEVFMKRKGRPKTHRPRRKIKNIYPIRPKTNRENAPINYTDLSIYYDSDTSADYSSPARYPFHSHFMLQQNRLRLYQAQNDPYSLSSLRLGNLELSPKHKKKQYPVSLMSENCASRAETFVVPPKAYVSVIDFNLLTRGGLEEATNKGEKTCPHHNQNQKAKAKAFK</sequence>
<dbReference type="PROSITE" id="PS52035">
    <property type="entry name" value="PEPTIDASE_M14"/>
    <property type="match status" value="1"/>
</dbReference>
<accession>A0A9J6C7T3</accession>
<dbReference type="SUPFAM" id="SSF53187">
    <property type="entry name" value="Zn-dependent exopeptidases"/>
    <property type="match status" value="1"/>
</dbReference>
<feature type="region of interest" description="Disordered" evidence="4">
    <location>
        <begin position="1"/>
        <end position="30"/>
    </location>
</feature>
<dbReference type="InterPro" id="IPR040626">
    <property type="entry name" value="Pepdidase_M14_N"/>
</dbReference>
<evidence type="ECO:0000256" key="3">
    <source>
        <dbReference type="PROSITE-ProRule" id="PRU01379"/>
    </source>
</evidence>
<dbReference type="PANTHER" id="PTHR12756:SF9">
    <property type="entry name" value="CYTOSOLIC CARBOXYPEPTIDASE 6"/>
    <property type="match status" value="1"/>
</dbReference>
<organism evidence="6 7">
    <name type="scientific">Polypedilum vanderplanki</name>
    <name type="common">Sleeping chironomid midge</name>
    <dbReference type="NCBI Taxonomy" id="319348"/>
    <lineage>
        <taxon>Eukaryota</taxon>
        <taxon>Metazoa</taxon>
        <taxon>Ecdysozoa</taxon>
        <taxon>Arthropoda</taxon>
        <taxon>Hexapoda</taxon>
        <taxon>Insecta</taxon>
        <taxon>Pterygota</taxon>
        <taxon>Neoptera</taxon>
        <taxon>Endopterygota</taxon>
        <taxon>Diptera</taxon>
        <taxon>Nematocera</taxon>
        <taxon>Chironomoidea</taxon>
        <taxon>Chironomidae</taxon>
        <taxon>Chironominae</taxon>
        <taxon>Polypedilum</taxon>
        <taxon>Polypedilum</taxon>
    </lineage>
</organism>
<dbReference type="OrthoDB" id="10253041at2759"/>
<dbReference type="InterPro" id="IPR000834">
    <property type="entry name" value="Peptidase_M14"/>
</dbReference>
<evidence type="ECO:0000259" key="5">
    <source>
        <dbReference type="PROSITE" id="PS52035"/>
    </source>
</evidence>
<comment type="caution">
    <text evidence="3">Lacks conserved residue(s) required for the propagation of feature annotation.</text>
</comment>
<dbReference type="Gene3D" id="2.60.40.3120">
    <property type="match status" value="1"/>
</dbReference>
<proteinExistence type="inferred from homology"/>
<dbReference type="PANTHER" id="PTHR12756">
    <property type="entry name" value="CYTOSOLIC CARBOXYPEPTIDASE"/>
    <property type="match status" value="1"/>
</dbReference>
<name>A0A9J6C7T3_POLVA</name>
<feature type="compositionally biased region" description="Acidic residues" evidence="4">
    <location>
        <begin position="1"/>
        <end position="12"/>
    </location>
</feature>
<evidence type="ECO:0000256" key="4">
    <source>
        <dbReference type="SAM" id="MobiDB-lite"/>
    </source>
</evidence>
<dbReference type="AlphaFoldDB" id="A0A9J6C7T3"/>
<comment type="caution">
    <text evidence="6">The sequence shown here is derived from an EMBL/GenBank/DDBJ whole genome shotgun (WGS) entry which is preliminary data.</text>
</comment>
<evidence type="ECO:0000256" key="2">
    <source>
        <dbReference type="ARBA" id="ARBA00005988"/>
    </source>
</evidence>
<comment type="similarity">
    <text evidence="2 3">Belongs to the peptidase M14 family.</text>
</comment>
<comment type="cofactor">
    <cofactor evidence="1">
        <name>Zn(2+)</name>
        <dbReference type="ChEBI" id="CHEBI:29105"/>
    </cofactor>
</comment>
<dbReference type="SMART" id="SM00631">
    <property type="entry name" value="Zn_pept"/>
    <property type="match status" value="1"/>
</dbReference>
<evidence type="ECO:0000313" key="7">
    <source>
        <dbReference type="Proteomes" id="UP001107558"/>
    </source>
</evidence>
<gene>
    <name evidence="6" type="ORF">PVAND_007828</name>
</gene>
<dbReference type="EMBL" id="JADBJN010000002">
    <property type="protein sequence ID" value="KAG5678129.1"/>
    <property type="molecule type" value="Genomic_DNA"/>
</dbReference>
<feature type="domain" description="Peptidase M14" evidence="5">
    <location>
        <begin position="159"/>
        <end position="433"/>
    </location>
</feature>
<protein>
    <recommendedName>
        <fullName evidence="5">Peptidase M14 domain-containing protein</fullName>
    </recommendedName>
</protein>
<dbReference type="Proteomes" id="UP001107558">
    <property type="component" value="Chromosome 2"/>
</dbReference>
<dbReference type="InterPro" id="IPR050821">
    <property type="entry name" value="Cytosolic_carboxypeptidase"/>
</dbReference>
<dbReference type="GO" id="GO:0004181">
    <property type="term" value="F:metallocarboxypeptidase activity"/>
    <property type="evidence" value="ECO:0007669"/>
    <property type="project" value="InterPro"/>
</dbReference>
<dbReference type="Gene3D" id="3.40.630.10">
    <property type="entry name" value="Zn peptidases"/>
    <property type="match status" value="1"/>
</dbReference>
<evidence type="ECO:0000256" key="1">
    <source>
        <dbReference type="ARBA" id="ARBA00001947"/>
    </source>
</evidence>
<dbReference type="GO" id="GO:0008270">
    <property type="term" value="F:zinc ion binding"/>
    <property type="evidence" value="ECO:0007669"/>
    <property type="project" value="InterPro"/>
</dbReference>
<evidence type="ECO:0000313" key="6">
    <source>
        <dbReference type="EMBL" id="KAG5678129.1"/>
    </source>
</evidence>
<feature type="region of interest" description="Disordered" evidence="4">
    <location>
        <begin position="589"/>
        <end position="611"/>
    </location>
</feature>
<dbReference type="Pfam" id="PF18027">
    <property type="entry name" value="Pepdidase_M14_N"/>
    <property type="match status" value="1"/>
</dbReference>
<reference evidence="6" key="1">
    <citation type="submission" date="2021-03" db="EMBL/GenBank/DDBJ databases">
        <title>Chromosome level genome of the anhydrobiotic midge Polypedilum vanderplanki.</title>
        <authorList>
            <person name="Yoshida Y."/>
            <person name="Kikawada T."/>
            <person name="Gusev O."/>
        </authorList>
    </citation>
    <scope>NUCLEOTIDE SEQUENCE</scope>
    <source>
        <strain evidence="6">NIAS01</strain>
        <tissue evidence="6">Whole body or cell culture</tissue>
    </source>
</reference>